<organism evidence="1 2">
    <name type="scientific">Ganoderma sinense ZZ0214-1</name>
    <dbReference type="NCBI Taxonomy" id="1077348"/>
    <lineage>
        <taxon>Eukaryota</taxon>
        <taxon>Fungi</taxon>
        <taxon>Dikarya</taxon>
        <taxon>Basidiomycota</taxon>
        <taxon>Agaricomycotina</taxon>
        <taxon>Agaricomycetes</taxon>
        <taxon>Polyporales</taxon>
        <taxon>Polyporaceae</taxon>
        <taxon>Ganoderma</taxon>
    </lineage>
</organism>
<keyword evidence="2" id="KW-1185">Reference proteome</keyword>
<dbReference type="OrthoDB" id="2752977at2759"/>
<accession>A0A2G8SNJ1</accession>
<sequence>MGTSHSVHTSLARPSGLNPVHWKPHWPRHYASKARLPVTQHAHPALFCYDVLVEIFTAFDLDDRDDLTACARSAQVCWAWTDPASQALWTSCGGRSLKDLYHLLRAVDVSLISEVLSLNTSAFHHRHDGWALFLYCGSQIRALKCSDHDWRDDPAAAKGAEGVLIRSLVHRNHGRTFLPSLRSAEWHEYPETRGALFSLVPPSLGSLNLTLHSTMTQHDIETFMNRLSSTVPGLHTLRLTTAPRVSVERLSYPPHLRHLFLDANRIALSPAELTTLVSCLKTVETLAVRISEDRAWHDAVHFGTALRVLRIEGGCLDLAALVSRLHSPSLHELDIRVKEGCEYSSYYPKGHHQLATALGRNMRLARTLRSLSLRYSTSWCPGSLGFTGPPVMLFSSILEPLLHGLTTRLETLEVEYWHRAVQFADDEVLQLAQACPELRRLTLSLGARTMCLQPPTVLPSLVALRHIAQHCPRMTHLEIELELAQDRYHSGLLAGELDGLCSPLRADGTLGHPLQTLELTIRMLVGSRDSDDDHEVGAREEVQRYANRVFPSRYRDKEIVFVSGLDSSS</sequence>
<gene>
    <name evidence="1" type="ORF">GSI_02060</name>
</gene>
<name>A0A2G8SNJ1_9APHY</name>
<dbReference type="Gene3D" id="3.80.10.10">
    <property type="entry name" value="Ribonuclease Inhibitor"/>
    <property type="match status" value="1"/>
</dbReference>
<dbReference type="Proteomes" id="UP000230002">
    <property type="component" value="Unassembled WGS sequence"/>
</dbReference>
<evidence type="ECO:0000313" key="1">
    <source>
        <dbReference type="EMBL" id="PIL35335.1"/>
    </source>
</evidence>
<dbReference type="AlphaFoldDB" id="A0A2G8SNJ1"/>
<dbReference type="STRING" id="1077348.A0A2G8SNJ1"/>
<dbReference type="InterPro" id="IPR032675">
    <property type="entry name" value="LRR_dom_sf"/>
</dbReference>
<protein>
    <recommendedName>
        <fullName evidence="3">F-box domain-containing protein</fullName>
    </recommendedName>
</protein>
<reference evidence="1 2" key="1">
    <citation type="journal article" date="2015" name="Sci. Rep.">
        <title>Chromosome-level genome map provides insights into diverse defense mechanisms in the medicinal fungus Ganoderma sinense.</title>
        <authorList>
            <person name="Zhu Y."/>
            <person name="Xu J."/>
            <person name="Sun C."/>
            <person name="Zhou S."/>
            <person name="Xu H."/>
            <person name="Nelson D.R."/>
            <person name="Qian J."/>
            <person name="Song J."/>
            <person name="Luo H."/>
            <person name="Xiang L."/>
            <person name="Li Y."/>
            <person name="Xu Z."/>
            <person name="Ji A."/>
            <person name="Wang L."/>
            <person name="Lu S."/>
            <person name="Hayward A."/>
            <person name="Sun W."/>
            <person name="Li X."/>
            <person name="Schwartz D.C."/>
            <person name="Wang Y."/>
            <person name="Chen S."/>
        </authorList>
    </citation>
    <scope>NUCLEOTIDE SEQUENCE [LARGE SCALE GENOMIC DNA]</scope>
    <source>
        <strain evidence="1 2">ZZ0214-1</strain>
    </source>
</reference>
<evidence type="ECO:0000313" key="2">
    <source>
        <dbReference type="Proteomes" id="UP000230002"/>
    </source>
</evidence>
<dbReference type="EMBL" id="AYKW01000003">
    <property type="protein sequence ID" value="PIL35335.1"/>
    <property type="molecule type" value="Genomic_DNA"/>
</dbReference>
<dbReference type="SUPFAM" id="SSF52047">
    <property type="entry name" value="RNI-like"/>
    <property type="match status" value="1"/>
</dbReference>
<evidence type="ECO:0008006" key="3">
    <source>
        <dbReference type="Google" id="ProtNLM"/>
    </source>
</evidence>
<comment type="caution">
    <text evidence="1">The sequence shown here is derived from an EMBL/GenBank/DDBJ whole genome shotgun (WGS) entry which is preliminary data.</text>
</comment>
<proteinExistence type="predicted"/>